<name>A0A4Z2FP04_9TELE</name>
<dbReference type="Proteomes" id="UP000314294">
    <property type="component" value="Unassembled WGS sequence"/>
</dbReference>
<proteinExistence type="predicted"/>
<dbReference type="AlphaFoldDB" id="A0A4Z2FP04"/>
<keyword evidence="3" id="KW-1185">Reference proteome</keyword>
<evidence type="ECO:0000313" key="2">
    <source>
        <dbReference type="EMBL" id="TNN42771.1"/>
    </source>
</evidence>
<evidence type="ECO:0000256" key="1">
    <source>
        <dbReference type="SAM" id="MobiDB-lite"/>
    </source>
</evidence>
<dbReference type="EMBL" id="SRLO01001014">
    <property type="protein sequence ID" value="TNN42771.1"/>
    <property type="molecule type" value="Genomic_DNA"/>
</dbReference>
<feature type="region of interest" description="Disordered" evidence="1">
    <location>
        <begin position="1"/>
        <end position="46"/>
    </location>
</feature>
<evidence type="ECO:0000313" key="3">
    <source>
        <dbReference type="Proteomes" id="UP000314294"/>
    </source>
</evidence>
<reference evidence="2 3" key="1">
    <citation type="submission" date="2019-03" db="EMBL/GenBank/DDBJ databases">
        <title>First draft genome of Liparis tanakae, snailfish: a comprehensive survey of snailfish specific genes.</title>
        <authorList>
            <person name="Kim W."/>
            <person name="Song I."/>
            <person name="Jeong J.-H."/>
            <person name="Kim D."/>
            <person name="Kim S."/>
            <person name="Ryu S."/>
            <person name="Song J.Y."/>
            <person name="Lee S.K."/>
        </authorList>
    </citation>
    <scope>NUCLEOTIDE SEQUENCE [LARGE SCALE GENOMIC DNA]</scope>
    <source>
        <tissue evidence="2">Muscle</tissue>
    </source>
</reference>
<sequence length="59" mass="6044">MAAASAPPGRRAANTSNHQDRTPGPHGGHHRSDSGLSGCCGTSASQRGPLLYRVDCVDT</sequence>
<accession>A0A4Z2FP04</accession>
<gene>
    <name evidence="2" type="ORF">EYF80_047030</name>
</gene>
<organism evidence="2 3">
    <name type="scientific">Liparis tanakae</name>
    <name type="common">Tanaka's snailfish</name>
    <dbReference type="NCBI Taxonomy" id="230148"/>
    <lineage>
        <taxon>Eukaryota</taxon>
        <taxon>Metazoa</taxon>
        <taxon>Chordata</taxon>
        <taxon>Craniata</taxon>
        <taxon>Vertebrata</taxon>
        <taxon>Euteleostomi</taxon>
        <taxon>Actinopterygii</taxon>
        <taxon>Neopterygii</taxon>
        <taxon>Teleostei</taxon>
        <taxon>Neoteleostei</taxon>
        <taxon>Acanthomorphata</taxon>
        <taxon>Eupercaria</taxon>
        <taxon>Perciformes</taxon>
        <taxon>Cottioidei</taxon>
        <taxon>Cottales</taxon>
        <taxon>Liparidae</taxon>
        <taxon>Liparis</taxon>
    </lineage>
</organism>
<comment type="caution">
    <text evidence="2">The sequence shown here is derived from an EMBL/GenBank/DDBJ whole genome shotgun (WGS) entry which is preliminary data.</text>
</comment>
<feature type="compositionally biased region" description="Low complexity" evidence="1">
    <location>
        <begin position="1"/>
        <end position="13"/>
    </location>
</feature>
<protein>
    <submittedName>
        <fullName evidence="2">Uncharacterized protein</fullName>
    </submittedName>
</protein>